<sequence length="303" mass="34869">MWWSSYKMVYGSRSTHIPRLYGKRTANRPDGQQPAPPSVGFENIDVGDMTLEIGPMTQSQTTSHWLRNSYKQHAYVIRNALMTHGNLEASYPISRWTSLPSLDDSDDEEDEEDEEDDDDDDNDYHEGQDEDDEEIPPCPRYDEIKNYLVSQKSELAIETMKFRMPEHTLHQYIRRNGGIYLSSEEWRGFLLNCTERKELFQIRNKNGKLPTPYHAIIRLLNDGWPKSSPVNAAPINVAVTNVQAECFFDATQTFLAERKEPCCGPRGIVRKLPGPSSTASRKRQAEDLQQGPPSKHRHRDRSQ</sequence>
<feature type="compositionally biased region" description="Basic residues" evidence="1">
    <location>
        <begin position="294"/>
        <end position="303"/>
    </location>
</feature>
<gene>
    <name evidence="2" type="ORF">EYC80_003132</name>
</gene>
<feature type="region of interest" description="Disordered" evidence="1">
    <location>
        <begin position="266"/>
        <end position="303"/>
    </location>
</feature>
<dbReference type="AlphaFoldDB" id="A0A5N6KD02"/>
<name>A0A5N6KD02_MONLA</name>
<dbReference type="OrthoDB" id="10254945at2759"/>
<proteinExistence type="predicted"/>
<comment type="caution">
    <text evidence="2">The sequence shown here is derived from an EMBL/GenBank/DDBJ whole genome shotgun (WGS) entry which is preliminary data.</text>
</comment>
<keyword evidence="3" id="KW-1185">Reference proteome</keyword>
<dbReference type="EMBL" id="VIGI01000004">
    <property type="protein sequence ID" value="KAB8301245.1"/>
    <property type="molecule type" value="Genomic_DNA"/>
</dbReference>
<reference evidence="2 3" key="1">
    <citation type="submission" date="2019-06" db="EMBL/GenBank/DDBJ databases">
        <title>Genome Sequence of the Brown Rot Fungal Pathogen Monilinia laxa.</title>
        <authorList>
            <person name="De Miccolis Angelini R.M."/>
            <person name="Landi L."/>
            <person name="Abate D."/>
            <person name="Pollastro S."/>
            <person name="Romanazzi G."/>
            <person name="Faretra F."/>
        </authorList>
    </citation>
    <scope>NUCLEOTIDE SEQUENCE [LARGE SCALE GENOMIC DNA]</scope>
    <source>
        <strain evidence="2 3">Mlax316</strain>
    </source>
</reference>
<feature type="compositionally biased region" description="Acidic residues" evidence="1">
    <location>
        <begin position="103"/>
        <end position="135"/>
    </location>
</feature>
<accession>A0A5N6KD02</accession>
<evidence type="ECO:0000256" key="1">
    <source>
        <dbReference type="SAM" id="MobiDB-lite"/>
    </source>
</evidence>
<protein>
    <submittedName>
        <fullName evidence="2">Uncharacterized protein</fullName>
    </submittedName>
</protein>
<organism evidence="2 3">
    <name type="scientific">Monilinia laxa</name>
    <name type="common">Brown rot fungus</name>
    <name type="synonym">Sclerotinia laxa</name>
    <dbReference type="NCBI Taxonomy" id="61186"/>
    <lineage>
        <taxon>Eukaryota</taxon>
        <taxon>Fungi</taxon>
        <taxon>Dikarya</taxon>
        <taxon>Ascomycota</taxon>
        <taxon>Pezizomycotina</taxon>
        <taxon>Leotiomycetes</taxon>
        <taxon>Helotiales</taxon>
        <taxon>Sclerotiniaceae</taxon>
        <taxon>Monilinia</taxon>
    </lineage>
</organism>
<dbReference type="Proteomes" id="UP000326757">
    <property type="component" value="Unassembled WGS sequence"/>
</dbReference>
<evidence type="ECO:0000313" key="2">
    <source>
        <dbReference type="EMBL" id="KAB8301245.1"/>
    </source>
</evidence>
<evidence type="ECO:0000313" key="3">
    <source>
        <dbReference type="Proteomes" id="UP000326757"/>
    </source>
</evidence>
<feature type="region of interest" description="Disordered" evidence="1">
    <location>
        <begin position="98"/>
        <end position="140"/>
    </location>
</feature>